<reference evidence="2" key="1">
    <citation type="submission" date="2020-09" db="EMBL/GenBank/DDBJ databases">
        <title>Clinical and molecular characterization of Acinetobacter seifertii in Taiwan.</title>
        <authorList>
            <person name="Li L.-H."/>
            <person name="Yang Y.-S."/>
            <person name="Sun J.-R."/>
            <person name="Huang T.-W."/>
            <person name="Huang W.-C."/>
            <person name="Wang Y.-C."/>
            <person name="Kuo T.-H."/>
            <person name="Kuo S.-C."/>
            <person name="Chen T.-L."/>
        </authorList>
    </citation>
    <scope>NUCLEOTIDE SEQUENCE [LARGE SCALE GENOMIC DNA]</scope>
    <source>
        <strain evidence="2">AS73</strain>
    </source>
</reference>
<reference evidence="1 2" key="2">
    <citation type="submission" date="2020-09" db="EMBL/GenBank/DDBJ databases">
        <authorList>
            <person name="Chen F.-J."/>
            <person name="Lee Y.-T."/>
        </authorList>
    </citation>
    <scope>NUCLEOTIDE SEQUENCE [LARGE SCALE GENOMIC DNA]</scope>
    <source>
        <strain evidence="1 2">AS73</strain>
    </source>
</reference>
<evidence type="ECO:0000313" key="2">
    <source>
        <dbReference type="Proteomes" id="UP000516862"/>
    </source>
</evidence>
<name>A0A7H2PQQ2_9GAMM</name>
<proteinExistence type="predicted"/>
<dbReference type="SUPFAM" id="SSF81606">
    <property type="entry name" value="PP2C-like"/>
    <property type="match status" value="1"/>
</dbReference>
<protein>
    <recommendedName>
        <fullName evidence="3">Protein phosphatase 2C domain-containing protein</fullName>
    </recommendedName>
</protein>
<gene>
    <name evidence="1" type="ORF">IC796_18205</name>
</gene>
<dbReference type="AlphaFoldDB" id="A0A7H2PQQ2"/>
<evidence type="ECO:0008006" key="3">
    <source>
        <dbReference type="Google" id="ProtNLM"/>
    </source>
</evidence>
<organism evidence="1 2">
    <name type="scientific">Acinetobacter seifertii</name>
    <dbReference type="NCBI Taxonomy" id="1530123"/>
    <lineage>
        <taxon>Bacteria</taxon>
        <taxon>Pseudomonadati</taxon>
        <taxon>Pseudomonadota</taxon>
        <taxon>Gammaproteobacteria</taxon>
        <taxon>Moraxellales</taxon>
        <taxon>Moraxellaceae</taxon>
        <taxon>Acinetobacter</taxon>
        <taxon>Acinetobacter calcoaceticus/baumannii complex</taxon>
    </lineage>
</organism>
<dbReference type="EMBL" id="CP061561">
    <property type="protein sequence ID" value="QNX05185.1"/>
    <property type="molecule type" value="Genomic_DNA"/>
</dbReference>
<dbReference type="Proteomes" id="UP000516862">
    <property type="component" value="Chromosome"/>
</dbReference>
<evidence type="ECO:0000313" key="1">
    <source>
        <dbReference type="EMBL" id="QNX05185.1"/>
    </source>
</evidence>
<dbReference type="InterPro" id="IPR036457">
    <property type="entry name" value="PPM-type-like_dom_sf"/>
</dbReference>
<dbReference type="RefSeq" id="WP_068557570.1">
    <property type="nucleotide sequence ID" value="NZ_BKEE01000022.1"/>
</dbReference>
<sequence>MKIIFQGTHPKEIGQEKANEDSFAFSEDLTKFILCDGASESYNSQLWAKIICNSFINDDDIDENWLNDAVKKYVSEHDFNTMSWSQLSAYQRGSFSTFTSISVDSINKKIITRLFGDSFIFFFKKIKGNYEYFPTFNIPDFHLNPTLLSTKIELNKGIDLNKVNSKHYLEIPILKNDEPIIAICATDALADWFCRAMSIINHNKLVNIFLTINDRKFNKLVNFSRNRGSLKVDDTTLVILEI</sequence>
<accession>A0A7H2PQQ2</accession>